<reference evidence="1 2" key="1">
    <citation type="submission" date="2016-02" db="EMBL/GenBank/DDBJ databases">
        <title>Draft Genome for Tepidibacillus decaturensis nov. sp. Strain Z9, an Anaerobic, Moderately Thermophilic and Heterotrophic Bacterium from Deep Subsurface of the Illinois Basin, USA.</title>
        <authorList>
            <person name="Dong Y."/>
            <person name="Chang J.Y."/>
            <person name="Sanford R."/>
            <person name="Fouke B.W."/>
        </authorList>
    </citation>
    <scope>NUCLEOTIDE SEQUENCE [LARGE SCALE GENOMIC DNA]</scope>
    <source>
        <strain evidence="1 2">Z9</strain>
    </source>
</reference>
<gene>
    <name evidence="1" type="ORF">U473_03540</name>
</gene>
<name>A0A135L7Q0_9BACI</name>
<proteinExistence type="predicted"/>
<accession>A0A135L7Q0</accession>
<comment type="caution">
    <text evidence="1">The sequence shown here is derived from an EMBL/GenBank/DDBJ whole genome shotgun (WGS) entry which is preliminary data.</text>
</comment>
<organism evidence="1 2">
    <name type="scientific">Tepidibacillus decaturensis</name>
    <dbReference type="NCBI Taxonomy" id="1413211"/>
    <lineage>
        <taxon>Bacteria</taxon>
        <taxon>Bacillati</taxon>
        <taxon>Bacillota</taxon>
        <taxon>Bacilli</taxon>
        <taxon>Bacillales</taxon>
        <taxon>Bacillaceae</taxon>
        <taxon>Tepidibacillus</taxon>
    </lineage>
</organism>
<sequence length="67" mass="7686">MKRLIVDADSCPVKDEIVQVAKEYVISVIFVASFAHFMSRIEGAQIIYVRLIPCKIGKILSKHYEKF</sequence>
<evidence type="ECO:0000313" key="1">
    <source>
        <dbReference type="EMBL" id="KXG45000.1"/>
    </source>
</evidence>
<keyword evidence="2" id="KW-1185">Reference proteome</keyword>
<dbReference type="STRING" id="1413211.U473_03540"/>
<dbReference type="OrthoDB" id="9798918at2"/>
<dbReference type="EMBL" id="LSKU01000001">
    <property type="protein sequence ID" value="KXG45000.1"/>
    <property type="molecule type" value="Genomic_DNA"/>
</dbReference>
<protein>
    <recommendedName>
        <fullName evidence="3">YaiI/YqxD family protein</fullName>
    </recommendedName>
</protein>
<evidence type="ECO:0000313" key="2">
    <source>
        <dbReference type="Proteomes" id="UP000070352"/>
    </source>
</evidence>
<dbReference type="Proteomes" id="UP000070352">
    <property type="component" value="Unassembled WGS sequence"/>
</dbReference>
<dbReference type="AlphaFoldDB" id="A0A135L7Q0"/>
<evidence type="ECO:0008006" key="3">
    <source>
        <dbReference type="Google" id="ProtNLM"/>
    </source>
</evidence>